<keyword evidence="6 7" id="KW-0472">Membrane</keyword>
<protein>
    <recommendedName>
        <fullName evidence="10">Prolipoprotein diacylglyceryl transferase</fullName>
    </recommendedName>
</protein>
<dbReference type="Pfam" id="PF01790">
    <property type="entry name" value="LGT"/>
    <property type="match status" value="1"/>
</dbReference>
<evidence type="ECO:0000256" key="1">
    <source>
        <dbReference type="ARBA" id="ARBA00007150"/>
    </source>
</evidence>
<dbReference type="GO" id="GO:0042158">
    <property type="term" value="P:lipoprotein biosynthetic process"/>
    <property type="evidence" value="ECO:0007669"/>
    <property type="project" value="InterPro"/>
</dbReference>
<sequence>MIIIYFLSTGLWNMDMSYDFTIMILKIVLIFMLIGLCCKLRKIDFNSIFDTMIVSIPSAFLGGRIYHVVMNIDKYKLNIIDMLNISKGGFDNIGMIIGIFIGSWLYTVYKKYSLLDFMDIIAPALVLGDMVFNILSLGFSVNILMLIILMFITKVAQKSGVVITIYLILIFIVNII</sequence>
<keyword evidence="4 7" id="KW-0812">Transmembrane</keyword>
<gene>
    <name evidence="8" type="ORF">DBY38_10740</name>
</gene>
<evidence type="ECO:0000256" key="6">
    <source>
        <dbReference type="ARBA" id="ARBA00023136"/>
    </source>
</evidence>
<dbReference type="InterPro" id="IPR001640">
    <property type="entry name" value="Lgt"/>
</dbReference>
<evidence type="ECO:0000256" key="2">
    <source>
        <dbReference type="ARBA" id="ARBA00022475"/>
    </source>
</evidence>
<keyword evidence="3" id="KW-0808">Transferase</keyword>
<feature type="transmembrane region" description="Helical" evidence="7">
    <location>
        <begin position="20"/>
        <end position="40"/>
    </location>
</feature>
<dbReference type="GO" id="GO:0008961">
    <property type="term" value="F:phosphatidylglycerol-prolipoprotein diacylglyceryl transferase activity"/>
    <property type="evidence" value="ECO:0007669"/>
    <property type="project" value="InterPro"/>
</dbReference>
<dbReference type="GO" id="GO:0005886">
    <property type="term" value="C:plasma membrane"/>
    <property type="evidence" value="ECO:0007669"/>
    <property type="project" value="InterPro"/>
</dbReference>
<dbReference type="Proteomes" id="UP000246114">
    <property type="component" value="Unassembled WGS sequence"/>
</dbReference>
<keyword evidence="5 7" id="KW-1133">Transmembrane helix</keyword>
<proteinExistence type="inferred from homology"/>
<evidence type="ECO:0000313" key="8">
    <source>
        <dbReference type="EMBL" id="PWL52402.1"/>
    </source>
</evidence>
<comment type="caution">
    <text evidence="8">The sequence shown here is derived from an EMBL/GenBank/DDBJ whole genome shotgun (WGS) entry which is preliminary data.</text>
</comment>
<dbReference type="PANTHER" id="PTHR30589:SF0">
    <property type="entry name" value="PHOSPHATIDYLGLYCEROL--PROLIPOPROTEIN DIACYLGLYCERYL TRANSFERASE"/>
    <property type="match status" value="1"/>
</dbReference>
<evidence type="ECO:0000256" key="5">
    <source>
        <dbReference type="ARBA" id="ARBA00022989"/>
    </source>
</evidence>
<reference evidence="8 9" key="1">
    <citation type="submission" date="2018-03" db="EMBL/GenBank/DDBJ databases">
        <title>The uncultured portion of the human microbiome is neutrally assembled.</title>
        <authorList>
            <person name="Jeraldo P."/>
            <person name="Boardman L."/>
            <person name="White B.A."/>
            <person name="Nelson H."/>
            <person name="Goldenfeld N."/>
            <person name="Chia N."/>
        </authorList>
    </citation>
    <scope>NUCLEOTIDE SEQUENCE [LARGE SCALE GENOMIC DNA]</scope>
    <source>
        <strain evidence="8">CIM:MAG 903</strain>
    </source>
</reference>
<feature type="transmembrane region" description="Helical" evidence="7">
    <location>
        <begin position="52"/>
        <end position="69"/>
    </location>
</feature>
<dbReference type="PANTHER" id="PTHR30589">
    <property type="entry name" value="PROLIPOPROTEIN DIACYLGLYCERYL TRANSFERASE"/>
    <property type="match status" value="1"/>
</dbReference>
<evidence type="ECO:0000256" key="7">
    <source>
        <dbReference type="SAM" id="Phobius"/>
    </source>
</evidence>
<feature type="transmembrane region" description="Helical" evidence="7">
    <location>
        <begin position="89"/>
        <end position="109"/>
    </location>
</feature>
<evidence type="ECO:0000256" key="4">
    <source>
        <dbReference type="ARBA" id="ARBA00022692"/>
    </source>
</evidence>
<feature type="transmembrane region" description="Helical" evidence="7">
    <location>
        <begin position="158"/>
        <end position="175"/>
    </location>
</feature>
<accession>A0A316M1F3</accession>
<name>A0A316M1F3_9CLOT</name>
<dbReference type="AlphaFoldDB" id="A0A316M1F3"/>
<dbReference type="EMBL" id="QAMZ01000049">
    <property type="protein sequence ID" value="PWL52402.1"/>
    <property type="molecule type" value="Genomic_DNA"/>
</dbReference>
<comment type="similarity">
    <text evidence="1">Belongs to the Lgt family.</text>
</comment>
<keyword evidence="2" id="KW-1003">Cell membrane</keyword>
<evidence type="ECO:0000256" key="3">
    <source>
        <dbReference type="ARBA" id="ARBA00022679"/>
    </source>
</evidence>
<evidence type="ECO:0000313" key="9">
    <source>
        <dbReference type="Proteomes" id="UP000246114"/>
    </source>
</evidence>
<feature type="transmembrane region" description="Helical" evidence="7">
    <location>
        <begin position="130"/>
        <end position="152"/>
    </location>
</feature>
<evidence type="ECO:0008006" key="10">
    <source>
        <dbReference type="Google" id="ProtNLM"/>
    </source>
</evidence>
<organism evidence="8 9">
    <name type="scientific">Clostridium cadaveris</name>
    <dbReference type="NCBI Taxonomy" id="1529"/>
    <lineage>
        <taxon>Bacteria</taxon>
        <taxon>Bacillati</taxon>
        <taxon>Bacillota</taxon>
        <taxon>Clostridia</taxon>
        <taxon>Eubacteriales</taxon>
        <taxon>Clostridiaceae</taxon>
        <taxon>Clostridium</taxon>
    </lineage>
</organism>